<evidence type="ECO:0000313" key="5">
    <source>
        <dbReference type="Proteomes" id="UP001159364"/>
    </source>
</evidence>
<dbReference type="EMBL" id="JAIWQS010000009">
    <property type="protein sequence ID" value="KAJ8754895.1"/>
    <property type="molecule type" value="Genomic_DNA"/>
</dbReference>
<keyword evidence="5" id="KW-1185">Reference proteome</keyword>
<dbReference type="PANTHER" id="PTHR43727">
    <property type="entry name" value="DIAMINOPIMELATE DECARBOXYLASE"/>
    <property type="match status" value="1"/>
</dbReference>
<reference evidence="4 5" key="1">
    <citation type="submission" date="2021-09" db="EMBL/GenBank/DDBJ databases">
        <title>Genomic insights and catalytic innovation underlie evolution of tropane alkaloids biosynthesis.</title>
        <authorList>
            <person name="Wang Y.-J."/>
            <person name="Tian T."/>
            <person name="Huang J.-P."/>
            <person name="Huang S.-X."/>
        </authorList>
    </citation>
    <scope>NUCLEOTIDE SEQUENCE [LARGE SCALE GENOMIC DNA]</scope>
    <source>
        <strain evidence="4">KIB-2018</strain>
        <tissue evidence="4">Leaf</tissue>
    </source>
</reference>
<keyword evidence="2" id="KW-0663">Pyridoxal phosphate</keyword>
<dbReference type="InterPro" id="IPR029066">
    <property type="entry name" value="PLP-binding_barrel"/>
</dbReference>
<evidence type="ECO:0000256" key="2">
    <source>
        <dbReference type="ARBA" id="ARBA00022898"/>
    </source>
</evidence>
<organism evidence="4 5">
    <name type="scientific">Erythroxylum novogranatense</name>
    <dbReference type="NCBI Taxonomy" id="1862640"/>
    <lineage>
        <taxon>Eukaryota</taxon>
        <taxon>Viridiplantae</taxon>
        <taxon>Streptophyta</taxon>
        <taxon>Embryophyta</taxon>
        <taxon>Tracheophyta</taxon>
        <taxon>Spermatophyta</taxon>
        <taxon>Magnoliopsida</taxon>
        <taxon>eudicotyledons</taxon>
        <taxon>Gunneridae</taxon>
        <taxon>Pentapetalae</taxon>
        <taxon>rosids</taxon>
        <taxon>fabids</taxon>
        <taxon>Malpighiales</taxon>
        <taxon>Erythroxylaceae</taxon>
        <taxon>Erythroxylum</taxon>
    </lineage>
</organism>
<dbReference type="AlphaFoldDB" id="A0AAV8SS90"/>
<proteinExistence type="predicted"/>
<dbReference type="GO" id="GO:0008836">
    <property type="term" value="F:diaminopimelate decarboxylase activity"/>
    <property type="evidence" value="ECO:0007669"/>
    <property type="project" value="TreeGrafter"/>
</dbReference>
<dbReference type="PROSITE" id="PS00879">
    <property type="entry name" value="ODR_DC_2_2"/>
    <property type="match status" value="1"/>
</dbReference>
<dbReference type="InterPro" id="IPR022657">
    <property type="entry name" value="De-COase2_CS"/>
</dbReference>
<gene>
    <name evidence="4" type="ORF">K2173_015407</name>
</gene>
<comment type="cofactor">
    <cofactor evidence="1">
        <name>pyridoxal 5'-phosphate</name>
        <dbReference type="ChEBI" id="CHEBI:597326"/>
    </cofactor>
</comment>
<evidence type="ECO:0000256" key="1">
    <source>
        <dbReference type="ARBA" id="ARBA00001933"/>
    </source>
</evidence>
<name>A0AAV8SS90_9ROSI</name>
<accession>A0AAV8SS90</accession>
<dbReference type="GO" id="GO:0009089">
    <property type="term" value="P:lysine biosynthetic process via diaminopimelate"/>
    <property type="evidence" value="ECO:0007669"/>
    <property type="project" value="TreeGrafter"/>
</dbReference>
<dbReference type="SUPFAM" id="SSF51419">
    <property type="entry name" value="PLP-binding barrel"/>
    <property type="match status" value="1"/>
</dbReference>
<dbReference type="PANTHER" id="PTHR43727:SF2">
    <property type="entry name" value="GROUP IV DECARBOXYLASE"/>
    <property type="match status" value="1"/>
</dbReference>
<dbReference type="Proteomes" id="UP001159364">
    <property type="component" value="Linkage Group LG09"/>
</dbReference>
<dbReference type="GO" id="GO:0009507">
    <property type="term" value="C:chloroplast"/>
    <property type="evidence" value="ECO:0007669"/>
    <property type="project" value="TreeGrafter"/>
</dbReference>
<keyword evidence="3" id="KW-0456">Lyase</keyword>
<dbReference type="Gene3D" id="3.20.20.10">
    <property type="entry name" value="Alanine racemase"/>
    <property type="match status" value="1"/>
</dbReference>
<evidence type="ECO:0000313" key="4">
    <source>
        <dbReference type="EMBL" id="KAJ8754895.1"/>
    </source>
</evidence>
<sequence length="127" mass="14348">MLDGGDTDERLLLDGAVLDVGFAFIYMEDDRDAEDAIRGLDQMEFGHKGHRLHIEWKKVDIFRDAAVLMVKYIDRIREQGFEVDYLNIGGGLGIKYYHADVVLSSPRDLIDTGKDDIFAVDSINPLS</sequence>
<comment type="caution">
    <text evidence="4">The sequence shown here is derived from an EMBL/GenBank/DDBJ whole genome shotgun (WGS) entry which is preliminary data.</text>
</comment>
<evidence type="ECO:0000256" key="3">
    <source>
        <dbReference type="ARBA" id="ARBA00023239"/>
    </source>
</evidence>
<protein>
    <submittedName>
        <fullName evidence="4">Uncharacterized protein</fullName>
    </submittedName>
</protein>